<gene>
    <name evidence="1" type="ORF">BV22DRAFT_1033522</name>
</gene>
<reference evidence="1" key="1">
    <citation type="journal article" date="2021" name="New Phytol.">
        <title>Evolutionary innovations through gain and loss of genes in the ectomycorrhizal Boletales.</title>
        <authorList>
            <person name="Wu G."/>
            <person name="Miyauchi S."/>
            <person name="Morin E."/>
            <person name="Kuo A."/>
            <person name="Drula E."/>
            <person name="Varga T."/>
            <person name="Kohler A."/>
            <person name="Feng B."/>
            <person name="Cao Y."/>
            <person name="Lipzen A."/>
            <person name="Daum C."/>
            <person name="Hundley H."/>
            <person name="Pangilinan J."/>
            <person name="Johnson J."/>
            <person name="Barry K."/>
            <person name="LaButti K."/>
            <person name="Ng V."/>
            <person name="Ahrendt S."/>
            <person name="Min B."/>
            <person name="Choi I.G."/>
            <person name="Park H."/>
            <person name="Plett J.M."/>
            <person name="Magnuson J."/>
            <person name="Spatafora J.W."/>
            <person name="Nagy L.G."/>
            <person name="Henrissat B."/>
            <person name="Grigoriev I.V."/>
            <person name="Yang Z.L."/>
            <person name="Xu J."/>
            <person name="Martin F.M."/>
        </authorList>
    </citation>
    <scope>NUCLEOTIDE SEQUENCE</scope>
    <source>
        <strain evidence="1">KUC20120723A-06</strain>
    </source>
</reference>
<evidence type="ECO:0000313" key="2">
    <source>
        <dbReference type="Proteomes" id="UP000790709"/>
    </source>
</evidence>
<organism evidence="1 2">
    <name type="scientific">Leucogyrophana mollusca</name>
    <dbReference type="NCBI Taxonomy" id="85980"/>
    <lineage>
        <taxon>Eukaryota</taxon>
        <taxon>Fungi</taxon>
        <taxon>Dikarya</taxon>
        <taxon>Basidiomycota</taxon>
        <taxon>Agaricomycotina</taxon>
        <taxon>Agaricomycetes</taxon>
        <taxon>Agaricomycetidae</taxon>
        <taxon>Boletales</taxon>
        <taxon>Boletales incertae sedis</taxon>
        <taxon>Leucogyrophana</taxon>
    </lineage>
</organism>
<dbReference type="Proteomes" id="UP000790709">
    <property type="component" value="Unassembled WGS sequence"/>
</dbReference>
<name>A0ACB8BKP2_9AGAM</name>
<evidence type="ECO:0000313" key="1">
    <source>
        <dbReference type="EMBL" id="KAH7925816.1"/>
    </source>
</evidence>
<protein>
    <submittedName>
        <fullName evidence="1">Uncharacterized protein</fullName>
    </submittedName>
</protein>
<proteinExistence type="predicted"/>
<dbReference type="EMBL" id="MU266394">
    <property type="protein sequence ID" value="KAH7925816.1"/>
    <property type="molecule type" value="Genomic_DNA"/>
</dbReference>
<sequence>MLPALFALLLAVTAAAKCAPWKFSRESWLMAVYGATNCSKSHHYEEFYGTFTTSGCYAIKVSAKHINDVKSFIFMGSDQLRVSLYDNPSCSGKPFARSRYSEHPSPYWYMNNVDGGPDGYQGFVAFGIDSYGFHW</sequence>
<keyword evidence="2" id="KW-1185">Reference proteome</keyword>
<comment type="caution">
    <text evidence="1">The sequence shown here is derived from an EMBL/GenBank/DDBJ whole genome shotgun (WGS) entry which is preliminary data.</text>
</comment>
<accession>A0ACB8BKP2</accession>